<evidence type="ECO:0000256" key="2">
    <source>
        <dbReference type="SAM" id="Phobius"/>
    </source>
</evidence>
<keyword evidence="5" id="KW-1185">Reference proteome</keyword>
<dbReference type="Proteomes" id="UP000242180">
    <property type="component" value="Unassembled WGS sequence"/>
</dbReference>
<evidence type="ECO:0000313" key="5">
    <source>
        <dbReference type="Proteomes" id="UP000242180"/>
    </source>
</evidence>
<feature type="region of interest" description="Disordered" evidence="1">
    <location>
        <begin position="84"/>
        <end position="150"/>
    </location>
</feature>
<dbReference type="AlphaFoldDB" id="A0A1X2HL15"/>
<reference evidence="4 5" key="1">
    <citation type="submission" date="2016-07" db="EMBL/GenBank/DDBJ databases">
        <title>Pervasive Adenine N6-methylation of Active Genes in Fungi.</title>
        <authorList>
            <consortium name="DOE Joint Genome Institute"/>
            <person name="Mondo S.J."/>
            <person name="Dannebaum R.O."/>
            <person name="Kuo R.C."/>
            <person name="Labutti K."/>
            <person name="Haridas S."/>
            <person name="Kuo A."/>
            <person name="Salamov A."/>
            <person name="Ahrendt S.R."/>
            <person name="Lipzen A."/>
            <person name="Sullivan W."/>
            <person name="Andreopoulos W.B."/>
            <person name="Clum A."/>
            <person name="Lindquist E."/>
            <person name="Daum C."/>
            <person name="Ramamoorthy G.K."/>
            <person name="Gryganskyi A."/>
            <person name="Culley D."/>
            <person name="Magnuson J.K."/>
            <person name="James T.Y."/>
            <person name="O'Malley M.A."/>
            <person name="Stajich J.E."/>
            <person name="Spatafora J.W."/>
            <person name="Visel A."/>
            <person name="Grigoriev I.V."/>
        </authorList>
    </citation>
    <scope>NUCLEOTIDE SEQUENCE [LARGE SCALE GENOMIC DNA]</scope>
    <source>
        <strain evidence="4 5">NRRL 2496</strain>
    </source>
</reference>
<name>A0A1X2HL15_SYNRA</name>
<proteinExistence type="predicted"/>
<feature type="compositionally biased region" description="Polar residues" evidence="1">
    <location>
        <begin position="229"/>
        <end position="239"/>
    </location>
</feature>
<feature type="region of interest" description="Disordered" evidence="1">
    <location>
        <begin position="195"/>
        <end position="239"/>
    </location>
</feature>
<feature type="signal peptide" evidence="3">
    <location>
        <begin position="1"/>
        <end position="19"/>
    </location>
</feature>
<feature type="compositionally biased region" description="Pro residues" evidence="1">
    <location>
        <begin position="125"/>
        <end position="135"/>
    </location>
</feature>
<keyword evidence="2" id="KW-0812">Transmembrane</keyword>
<protein>
    <submittedName>
        <fullName evidence="4">Uncharacterized protein</fullName>
    </submittedName>
</protein>
<sequence>MNLCVLVCFQLLAFDVVQANNEAALLHKLRSDEEHLRTLVVLLSLTGGLALSFALGIAIQHHSTPSHQYNDEEDDIMQVPVQPLASSSPVQPPASIPNASEAHVANPDDEDEAYHSSISKTPATPSLPPPPPPVPAMESAREAVPPSAPSAKELIASSSLCMESNEASSSSSSSCCPHCPSPPFMVSRALMTAVEPPPPAYQQVDARRCGEDRPSLSRNPDTEAAMSFVANQPVYSNQN</sequence>
<keyword evidence="2" id="KW-0472">Membrane</keyword>
<feature type="transmembrane region" description="Helical" evidence="2">
    <location>
        <begin position="35"/>
        <end position="59"/>
    </location>
</feature>
<organism evidence="4 5">
    <name type="scientific">Syncephalastrum racemosum</name>
    <name type="common">Filamentous fungus</name>
    <dbReference type="NCBI Taxonomy" id="13706"/>
    <lineage>
        <taxon>Eukaryota</taxon>
        <taxon>Fungi</taxon>
        <taxon>Fungi incertae sedis</taxon>
        <taxon>Mucoromycota</taxon>
        <taxon>Mucoromycotina</taxon>
        <taxon>Mucoromycetes</taxon>
        <taxon>Mucorales</taxon>
        <taxon>Syncephalastraceae</taxon>
        <taxon>Syncephalastrum</taxon>
    </lineage>
</organism>
<evidence type="ECO:0000256" key="1">
    <source>
        <dbReference type="SAM" id="MobiDB-lite"/>
    </source>
</evidence>
<dbReference type="EMBL" id="MCGN01000002">
    <property type="protein sequence ID" value="ORZ00105.1"/>
    <property type="molecule type" value="Genomic_DNA"/>
</dbReference>
<keyword evidence="2" id="KW-1133">Transmembrane helix</keyword>
<dbReference type="InParanoid" id="A0A1X2HL15"/>
<evidence type="ECO:0000256" key="3">
    <source>
        <dbReference type="SAM" id="SignalP"/>
    </source>
</evidence>
<accession>A0A1X2HL15</accession>
<evidence type="ECO:0000313" key="4">
    <source>
        <dbReference type="EMBL" id="ORZ00105.1"/>
    </source>
</evidence>
<gene>
    <name evidence="4" type="ORF">BCR43DRAFT_129602</name>
</gene>
<comment type="caution">
    <text evidence="4">The sequence shown here is derived from an EMBL/GenBank/DDBJ whole genome shotgun (WGS) entry which is preliminary data.</text>
</comment>
<feature type="compositionally biased region" description="Basic and acidic residues" evidence="1">
    <location>
        <begin position="205"/>
        <end position="215"/>
    </location>
</feature>
<feature type="chain" id="PRO_5013163075" evidence="3">
    <location>
        <begin position="20"/>
        <end position="239"/>
    </location>
</feature>
<keyword evidence="3" id="KW-0732">Signal</keyword>